<keyword evidence="2" id="KW-1185">Reference proteome</keyword>
<evidence type="ECO:0000313" key="1">
    <source>
        <dbReference type="EMBL" id="MBK1865367.1"/>
    </source>
</evidence>
<dbReference type="EMBL" id="JAENHL010000004">
    <property type="protein sequence ID" value="MBK1865367.1"/>
    <property type="molecule type" value="Genomic_DNA"/>
</dbReference>
<accession>A0ACC5QYD7</accession>
<protein>
    <submittedName>
        <fullName evidence="1">Uncharacterized protein</fullName>
    </submittedName>
</protein>
<comment type="caution">
    <text evidence="1">The sequence shown here is derived from an EMBL/GenBank/DDBJ whole genome shotgun (WGS) entry which is preliminary data.</text>
</comment>
<dbReference type="Proteomes" id="UP000616151">
    <property type="component" value="Unassembled WGS sequence"/>
</dbReference>
<gene>
    <name evidence="1" type="ORF">JHL16_03305</name>
</gene>
<organism evidence="1 2">
    <name type="scientific">Taklimakanibacter albus</name>
    <dbReference type="NCBI Taxonomy" id="2800327"/>
    <lineage>
        <taxon>Bacteria</taxon>
        <taxon>Pseudomonadati</taxon>
        <taxon>Pseudomonadota</taxon>
        <taxon>Alphaproteobacteria</taxon>
        <taxon>Hyphomicrobiales</taxon>
        <taxon>Aestuariivirgaceae</taxon>
        <taxon>Taklimakanibacter</taxon>
    </lineage>
</organism>
<proteinExistence type="predicted"/>
<sequence>MLKHLALVHQPDLFSVSDYTAIADEIRNRCEDVKVFIYPDVSGIRPREDIAANPLMTFCPSMLQHFKAPRGKVFCGQSIGKDEQMRLLTKGGVRVPRWVYSRPNLRLSEYDWGPYVIVKPVRFGYASKGRGVELAHTASYKHVSPAIMSLQGKTASNTIVQQFVDNGDYAEDYRVVTLFGSVLYALRRKSLIKIQRPDSTVPRTTEGVVSNAATGGARELAYCYDKEILAFAGTCYRAIPQVPFQACDISRDAKSGRLYCFEINPGGHTWNFSSPRAQAVPTIDGVRREDQLGAWRIAAEALIEKTRLFAS</sequence>
<reference evidence="1" key="1">
    <citation type="submission" date="2021-01" db="EMBL/GenBank/DDBJ databases">
        <authorList>
            <person name="Sun Q."/>
        </authorList>
    </citation>
    <scope>NUCLEOTIDE SEQUENCE</scope>
    <source>
        <strain evidence="1">YIM B02566</strain>
    </source>
</reference>
<evidence type="ECO:0000313" key="2">
    <source>
        <dbReference type="Proteomes" id="UP000616151"/>
    </source>
</evidence>
<name>A0ACC5QYD7_9HYPH</name>